<evidence type="ECO:0000313" key="2">
    <source>
        <dbReference type="Proteomes" id="UP000041770"/>
    </source>
</evidence>
<dbReference type="AlphaFoldDB" id="A0A655U4M5"/>
<organism evidence="1 2">
    <name type="scientific">Vibrio cholerae</name>
    <dbReference type="NCBI Taxonomy" id="666"/>
    <lineage>
        <taxon>Bacteria</taxon>
        <taxon>Pseudomonadati</taxon>
        <taxon>Pseudomonadota</taxon>
        <taxon>Gammaproteobacteria</taxon>
        <taxon>Vibrionales</taxon>
        <taxon>Vibrionaceae</taxon>
        <taxon>Vibrio</taxon>
    </lineage>
</organism>
<reference evidence="1 2" key="1">
    <citation type="submission" date="2015-07" db="EMBL/GenBank/DDBJ databases">
        <authorList>
            <consortium name="Pathogen Informatics"/>
        </authorList>
    </citation>
    <scope>NUCLEOTIDE SEQUENCE [LARGE SCALE GENOMIC DNA]</scope>
    <source>
        <strain evidence="1 2">A316</strain>
    </source>
</reference>
<proteinExistence type="predicted"/>
<protein>
    <submittedName>
        <fullName evidence="1">Uncharacterized protein</fullName>
    </submittedName>
</protein>
<accession>A0A655U4M5</accession>
<gene>
    <name evidence="1" type="ORF">ERS013200_02987</name>
</gene>
<name>A0A655U4M5_VIBCL</name>
<sequence>MVSKPRNRARLNGRGANLFKRDHAKQLAKTFHFFIKQRLKCFRCAVT</sequence>
<evidence type="ECO:0000313" key="1">
    <source>
        <dbReference type="EMBL" id="CSD03988.1"/>
    </source>
</evidence>
<dbReference type="EMBL" id="CWQY01000023">
    <property type="protein sequence ID" value="CSD03988.1"/>
    <property type="molecule type" value="Genomic_DNA"/>
</dbReference>
<dbReference type="Proteomes" id="UP000041770">
    <property type="component" value="Unassembled WGS sequence"/>
</dbReference>